<evidence type="ECO:0000256" key="1">
    <source>
        <dbReference type="SAM" id="MobiDB-lite"/>
    </source>
</evidence>
<name>A0ABQ5EJH6_9ASTR</name>
<dbReference type="EMBL" id="BQNB010016375">
    <property type="protein sequence ID" value="GJT51063.1"/>
    <property type="molecule type" value="Genomic_DNA"/>
</dbReference>
<keyword evidence="3" id="KW-1185">Reference proteome</keyword>
<dbReference type="Proteomes" id="UP001151760">
    <property type="component" value="Unassembled WGS sequence"/>
</dbReference>
<organism evidence="2 3">
    <name type="scientific">Tanacetum coccineum</name>
    <dbReference type="NCBI Taxonomy" id="301880"/>
    <lineage>
        <taxon>Eukaryota</taxon>
        <taxon>Viridiplantae</taxon>
        <taxon>Streptophyta</taxon>
        <taxon>Embryophyta</taxon>
        <taxon>Tracheophyta</taxon>
        <taxon>Spermatophyta</taxon>
        <taxon>Magnoliopsida</taxon>
        <taxon>eudicotyledons</taxon>
        <taxon>Gunneridae</taxon>
        <taxon>Pentapetalae</taxon>
        <taxon>asterids</taxon>
        <taxon>campanulids</taxon>
        <taxon>Asterales</taxon>
        <taxon>Asteraceae</taxon>
        <taxon>Asteroideae</taxon>
        <taxon>Anthemideae</taxon>
        <taxon>Anthemidinae</taxon>
        <taxon>Tanacetum</taxon>
    </lineage>
</organism>
<accession>A0ABQ5EJH6</accession>
<comment type="caution">
    <text evidence="2">The sequence shown here is derived from an EMBL/GenBank/DDBJ whole genome shotgun (WGS) entry which is preliminary data.</text>
</comment>
<feature type="compositionally biased region" description="Basic and acidic residues" evidence="1">
    <location>
        <begin position="29"/>
        <end position="44"/>
    </location>
</feature>
<reference evidence="2" key="2">
    <citation type="submission" date="2022-01" db="EMBL/GenBank/DDBJ databases">
        <authorList>
            <person name="Yamashiro T."/>
            <person name="Shiraishi A."/>
            <person name="Satake H."/>
            <person name="Nakayama K."/>
        </authorList>
    </citation>
    <scope>NUCLEOTIDE SEQUENCE</scope>
</reference>
<protein>
    <submittedName>
        <fullName evidence="2">Uncharacterized protein</fullName>
    </submittedName>
</protein>
<gene>
    <name evidence="2" type="ORF">Tco_0977220</name>
</gene>
<evidence type="ECO:0000313" key="2">
    <source>
        <dbReference type="EMBL" id="GJT51063.1"/>
    </source>
</evidence>
<sequence>MASRIMNVPLRHHVYWIIMLEQSGSSARTRKESASSEAGKDNHYPQKWSMGRRRENKATMELKEVESVIGSGLPEVGRVRYFVSSKGAVGPYTGVTSGVSSLTLLVRSGSLERSLSKYVSCGELLVCLRGYGGIDKLGRETGLTWGLTDES</sequence>
<proteinExistence type="predicted"/>
<feature type="region of interest" description="Disordered" evidence="1">
    <location>
        <begin position="28"/>
        <end position="54"/>
    </location>
</feature>
<reference evidence="2" key="1">
    <citation type="journal article" date="2022" name="Int. J. Mol. Sci.">
        <title>Draft Genome of Tanacetum Coccineum: Genomic Comparison of Closely Related Tanacetum-Family Plants.</title>
        <authorList>
            <person name="Yamashiro T."/>
            <person name="Shiraishi A."/>
            <person name="Nakayama K."/>
            <person name="Satake H."/>
        </authorList>
    </citation>
    <scope>NUCLEOTIDE SEQUENCE</scope>
</reference>
<evidence type="ECO:0000313" key="3">
    <source>
        <dbReference type="Proteomes" id="UP001151760"/>
    </source>
</evidence>